<reference evidence="1" key="1">
    <citation type="submission" date="2023-05" db="EMBL/GenBank/DDBJ databases">
        <authorList>
            <person name="Stuckert A."/>
        </authorList>
    </citation>
    <scope>NUCLEOTIDE SEQUENCE</scope>
</reference>
<sequence>MFTGVGLGTSLTAIFETFTPSKCVTAPERLIAVLTIDFMCLAVNGHSDHMH</sequence>
<comment type="caution">
    <text evidence="1">The sequence shown here is derived from an EMBL/GenBank/DDBJ whole genome shotgun (WGS) entry which is preliminary data.</text>
</comment>
<protein>
    <submittedName>
        <fullName evidence="1">Uncharacterized protein</fullName>
    </submittedName>
</protein>
<evidence type="ECO:0000313" key="2">
    <source>
        <dbReference type="Proteomes" id="UP001162483"/>
    </source>
</evidence>
<gene>
    <name evidence="1" type="ORF">SPARVUS_LOCUS7256133</name>
</gene>
<evidence type="ECO:0000313" key="1">
    <source>
        <dbReference type="EMBL" id="CAI9571523.1"/>
    </source>
</evidence>
<feature type="non-terminal residue" evidence="1">
    <location>
        <position position="51"/>
    </location>
</feature>
<keyword evidence="2" id="KW-1185">Reference proteome</keyword>
<name>A0ABN9DG30_9NEOB</name>
<dbReference type="Proteomes" id="UP001162483">
    <property type="component" value="Unassembled WGS sequence"/>
</dbReference>
<organism evidence="1 2">
    <name type="scientific">Staurois parvus</name>
    <dbReference type="NCBI Taxonomy" id="386267"/>
    <lineage>
        <taxon>Eukaryota</taxon>
        <taxon>Metazoa</taxon>
        <taxon>Chordata</taxon>
        <taxon>Craniata</taxon>
        <taxon>Vertebrata</taxon>
        <taxon>Euteleostomi</taxon>
        <taxon>Amphibia</taxon>
        <taxon>Batrachia</taxon>
        <taxon>Anura</taxon>
        <taxon>Neobatrachia</taxon>
        <taxon>Ranoidea</taxon>
        <taxon>Ranidae</taxon>
        <taxon>Staurois</taxon>
    </lineage>
</organism>
<dbReference type="EMBL" id="CATNWA010014409">
    <property type="protein sequence ID" value="CAI9571523.1"/>
    <property type="molecule type" value="Genomic_DNA"/>
</dbReference>
<accession>A0ABN9DG30</accession>
<proteinExistence type="predicted"/>